<keyword evidence="3" id="KW-0436">Ligase</keyword>
<dbReference type="PANTHER" id="PTHR11946:SF109">
    <property type="entry name" value="VALINE--TRNA LIGASE"/>
    <property type="match status" value="1"/>
</dbReference>
<dbReference type="Gene3D" id="3.90.740.10">
    <property type="entry name" value="Valyl/Leucyl/Isoleucyl-tRNA synthetase, editing domain"/>
    <property type="match status" value="1"/>
</dbReference>
<evidence type="ECO:0000313" key="10">
    <source>
        <dbReference type="EMBL" id="OUC45697.1"/>
    </source>
</evidence>
<sequence>NFTKAVVEAFKILHQQGLIYRDYRIVNWSPYFCSVISDIEVQLRYVEQPTEITVPGRIEPVSFGRMYFIKYPLENPTAEDEFVIVATTRPETIPADQAIAVHPEDPRYGHLIGLRVRNPLLPGKLL</sequence>
<dbReference type="GO" id="GO:0005524">
    <property type="term" value="F:ATP binding"/>
    <property type="evidence" value="ECO:0007669"/>
    <property type="project" value="UniProtKB-KW"/>
</dbReference>
<keyword evidence="4" id="KW-0547">Nucleotide-binding</keyword>
<dbReference type="InterPro" id="IPR014729">
    <property type="entry name" value="Rossmann-like_a/b/a_fold"/>
</dbReference>
<feature type="non-terminal residue" evidence="10">
    <location>
        <position position="1"/>
    </location>
</feature>
<dbReference type="Gene3D" id="3.40.50.620">
    <property type="entry name" value="HUPs"/>
    <property type="match status" value="1"/>
</dbReference>
<dbReference type="EMBL" id="LVZM01008647">
    <property type="protein sequence ID" value="OUC45697.1"/>
    <property type="molecule type" value="Genomic_DNA"/>
</dbReference>
<evidence type="ECO:0000256" key="3">
    <source>
        <dbReference type="ARBA" id="ARBA00022598"/>
    </source>
</evidence>
<dbReference type="SUPFAM" id="SSF52374">
    <property type="entry name" value="Nucleotidylyl transferase"/>
    <property type="match status" value="1"/>
</dbReference>
<protein>
    <recommendedName>
        <fullName evidence="2">valine--tRNA ligase</fullName>
        <ecNumber evidence="2">6.1.1.9</ecNumber>
    </recommendedName>
    <alternativeName>
        <fullName evidence="8">Valyl-tRNA synthetase</fullName>
    </alternativeName>
</protein>
<comment type="similarity">
    <text evidence="1">Belongs to the class-I aminoacyl-tRNA synthetase family.</text>
</comment>
<dbReference type="InterPro" id="IPR009008">
    <property type="entry name" value="Val/Leu/Ile-tRNA-synth_edit"/>
</dbReference>
<dbReference type="Proteomes" id="UP000243006">
    <property type="component" value="Unassembled WGS sequence"/>
</dbReference>
<dbReference type="GO" id="GO:0002161">
    <property type="term" value="F:aminoacyl-tRNA deacylase activity"/>
    <property type="evidence" value="ECO:0007669"/>
    <property type="project" value="InterPro"/>
</dbReference>
<evidence type="ECO:0000256" key="6">
    <source>
        <dbReference type="ARBA" id="ARBA00022917"/>
    </source>
</evidence>
<dbReference type="InterPro" id="IPR002300">
    <property type="entry name" value="aa-tRNA-synth_Ia"/>
</dbReference>
<accession>A0A1Y3EPM4</accession>
<organism evidence="10 11">
    <name type="scientific">Trichinella nativa</name>
    <dbReference type="NCBI Taxonomy" id="6335"/>
    <lineage>
        <taxon>Eukaryota</taxon>
        <taxon>Metazoa</taxon>
        <taxon>Ecdysozoa</taxon>
        <taxon>Nematoda</taxon>
        <taxon>Enoplea</taxon>
        <taxon>Dorylaimia</taxon>
        <taxon>Trichinellida</taxon>
        <taxon>Trichinellidae</taxon>
        <taxon>Trichinella</taxon>
    </lineage>
</organism>
<dbReference type="GO" id="GO:0004832">
    <property type="term" value="F:valine-tRNA ligase activity"/>
    <property type="evidence" value="ECO:0007669"/>
    <property type="project" value="UniProtKB-EC"/>
</dbReference>
<dbReference type="GO" id="GO:0006438">
    <property type="term" value="P:valyl-tRNA aminoacylation"/>
    <property type="evidence" value="ECO:0007669"/>
    <property type="project" value="InterPro"/>
</dbReference>
<evidence type="ECO:0000256" key="5">
    <source>
        <dbReference type="ARBA" id="ARBA00022840"/>
    </source>
</evidence>
<reference evidence="10 11" key="1">
    <citation type="submission" date="2015-04" db="EMBL/GenBank/DDBJ databases">
        <title>Draft genome of the roundworm Trichinella nativa.</title>
        <authorList>
            <person name="Mitreva M."/>
        </authorList>
    </citation>
    <scope>NUCLEOTIDE SEQUENCE [LARGE SCALE GENOMIC DNA]</scope>
    <source>
        <strain evidence="10 11">ISS45</strain>
    </source>
</reference>
<keyword evidence="6" id="KW-0648">Protein biosynthesis</keyword>
<evidence type="ECO:0000259" key="9">
    <source>
        <dbReference type="Pfam" id="PF00133"/>
    </source>
</evidence>
<dbReference type="AlphaFoldDB" id="A0A1Y3EPM4"/>
<evidence type="ECO:0000256" key="1">
    <source>
        <dbReference type="ARBA" id="ARBA00005594"/>
    </source>
</evidence>
<gene>
    <name evidence="10" type="ORF">D917_08280</name>
</gene>
<dbReference type="EC" id="6.1.1.9" evidence="2"/>
<feature type="domain" description="Aminoacyl-tRNA synthetase class Ia" evidence="9">
    <location>
        <begin position="1"/>
        <end position="47"/>
    </location>
</feature>
<proteinExistence type="inferred from homology"/>
<evidence type="ECO:0000256" key="8">
    <source>
        <dbReference type="ARBA" id="ARBA00029936"/>
    </source>
</evidence>
<dbReference type="PANTHER" id="PTHR11946">
    <property type="entry name" value="VALYL-TRNA SYNTHETASES"/>
    <property type="match status" value="1"/>
</dbReference>
<keyword evidence="7" id="KW-0030">Aminoacyl-tRNA synthetase</keyword>
<comment type="caution">
    <text evidence="10">The sequence shown here is derived from an EMBL/GenBank/DDBJ whole genome shotgun (WGS) entry which is preliminary data.</text>
</comment>
<dbReference type="GO" id="GO:0005829">
    <property type="term" value="C:cytosol"/>
    <property type="evidence" value="ECO:0007669"/>
    <property type="project" value="TreeGrafter"/>
</dbReference>
<dbReference type="SUPFAM" id="SSF50677">
    <property type="entry name" value="ValRS/IleRS/LeuRS editing domain"/>
    <property type="match status" value="1"/>
</dbReference>
<evidence type="ECO:0000256" key="2">
    <source>
        <dbReference type="ARBA" id="ARBA00013169"/>
    </source>
</evidence>
<evidence type="ECO:0000256" key="7">
    <source>
        <dbReference type="ARBA" id="ARBA00023146"/>
    </source>
</evidence>
<feature type="non-terminal residue" evidence="10">
    <location>
        <position position="126"/>
    </location>
</feature>
<dbReference type="Pfam" id="PF00133">
    <property type="entry name" value="tRNA-synt_1"/>
    <property type="match status" value="1"/>
</dbReference>
<evidence type="ECO:0000313" key="11">
    <source>
        <dbReference type="Proteomes" id="UP000243006"/>
    </source>
</evidence>
<dbReference type="InterPro" id="IPR002303">
    <property type="entry name" value="Valyl-tRNA_ligase"/>
</dbReference>
<name>A0A1Y3EPM4_9BILA</name>
<keyword evidence="5" id="KW-0067">ATP-binding</keyword>
<evidence type="ECO:0000256" key="4">
    <source>
        <dbReference type="ARBA" id="ARBA00022741"/>
    </source>
</evidence>